<sequence>MPKLQKMRTNSIYGPLRYAATRPFAQRLGTEFNFQAAIGKTERFKFITEILHSSVQSFIAQLGDPIGPGPAQAEITNVQTFGSFMKGGALIFDLSDHVSTLLSTDVSTVPLWAIPTIAESFYIHFGRNDGLEQENVSIEGVFVTWFQGKDEPQRLILDFVKKAQFGRFDFWRIEEGEPCFGCSIDTSRPDVSVKDALERSVHEIVEHNKVMEAQIAEVIKRTEALHGKPVVSVPTQVSQLESQLPVLRRGLALVANSLLYLGATRAGETHQSARDGGSSNAPGFAASVMVC</sequence>
<reference evidence="1 2" key="1">
    <citation type="submission" date="2020-08" db="EMBL/GenBank/DDBJ databases">
        <title>Description of novel Pseudomonas species.</title>
        <authorList>
            <person name="Duman M."/>
            <person name="Mulet M."/>
            <person name="Altun S."/>
            <person name="Saticioglu I.B."/>
            <person name="Lalucat J."/>
            <person name="Garcia-Valdes E."/>
        </authorList>
    </citation>
    <scope>NUCLEOTIDE SEQUENCE [LARGE SCALE GENOMIC DNA]</scope>
    <source>
        <strain evidence="1 2">P66</strain>
    </source>
</reference>
<proteinExistence type="predicted"/>
<dbReference type="Proteomes" id="UP000745663">
    <property type="component" value="Unassembled WGS sequence"/>
</dbReference>
<name>A0ABS2BZT7_9PSED</name>
<comment type="caution">
    <text evidence="1">The sequence shown here is derived from an EMBL/GenBank/DDBJ whole genome shotgun (WGS) entry which is preliminary data.</text>
</comment>
<gene>
    <name evidence="1" type="ORF">H8F21_16215</name>
</gene>
<protein>
    <submittedName>
        <fullName evidence="1">Uncharacterized protein</fullName>
    </submittedName>
</protein>
<dbReference type="EMBL" id="JACOPV010000009">
    <property type="protein sequence ID" value="MBM5459114.1"/>
    <property type="molecule type" value="Genomic_DNA"/>
</dbReference>
<dbReference type="RefSeq" id="WP_203585017.1">
    <property type="nucleotide sequence ID" value="NZ_JACOPV010000009.1"/>
</dbReference>
<keyword evidence="2" id="KW-1185">Reference proteome</keyword>
<evidence type="ECO:0000313" key="2">
    <source>
        <dbReference type="Proteomes" id="UP000745663"/>
    </source>
</evidence>
<evidence type="ECO:0000313" key="1">
    <source>
        <dbReference type="EMBL" id="MBM5459114.1"/>
    </source>
</evidence>
<organism evidence="1 2">
    <name type="scientific">Pseudomonas arcuscaelestis</name>
    <dbReference type="NCBI Taxonomy" id="2710591"/>
    <lineage>
        <taxon>Bacteria</taxon>
        <taxon>Pseudomonadati</taxon>
        <taxon>Pseudomonadota</taxon>
        <taxon>Gammaproteobacteria</taxon>
        <taxon>Pseudomonadales</taxon>
        <taxon>Pseudomonadaceae</taxon>
        <taxon>Pseudomonas</taxon>
    </lineage>
</organism>
<accession>A0ABS2BZT7</accession>